<keyword evidence="4 13" id="KW-0436">Ligase</keyword>
<dbReference type="EMBL" id="MEUT01000071">
    <property type="protein sequence ID" value="OGC48277.1"/>
    <property type="molecule type" value="Genomic_DNA"/>
</dbReference>
<dbReference type="SMART" id="SM00863">
    <property type="entry name" value="tRNA_SAD"/>
    <property type="match status" value="1"/>
</dbReference>
<comment type="catalytic activity">
    <reaction evidence="12 13">
        <text>tRNA(Thr) + L-threonine + ATP = L-threonyl-tRNA(Thr) + AMP + diphosphate + H(+)</text>
        <dbReference type="Rhea" id="RHEA:24624"/>
        <dbReference type="Rhea" id="RHEA-COMP:9670"/>
        <dbReference type="Rhea" id="RHEA-COMP:9704"/>
        <dbReference type="ChEBI" id="CHEBI:15378"/>
        <dbReference type="ChEBI" id="CHEBI:30616"/>
        <dbReference type="ChEBI" id="CHEBI:33019"/>
        <dbReference type="ChEBI" id="CHEBI:57926"/>
        <dbReference type="ChEBI" id="CHEBI:78442"/>
        <dbReference type="ChEBI" id="CHEBI:78534"/>
        <dbReference type="ChEBI" id="CHEBI:456215"/>
        <dbReference type="EC" id="6.1.1.3"/>
    </reaction>
</comment>
<comment type="caution">
    <text evidence="13">Lacks conserved residue(s) required for the propagation of feature annotation.</text>
</comment>
<evidence type="ECO:0000256" key="2">
    <source>
        <dbReference type="ARBA" id="ARBA00022490"/>
    </source>
</evidence>
<evidence type="ECO:0000256" key="12">
    <source>
        <dbReference type="ARBA" id="ARBA00049515"/>
    </source>
</evidence>
<evidence type="ECO:0000256" key="5">
    <source>
        <dbReference type="ARBA" id="ARBA00022723"/>
    </source>
</evidence>
<keyword evidence="8 13" id="KW-0067">ATP-binding</keyword>
<evidence type="ECO:0000259" key="14">
    <source>
        <dbReference type="PROSITE" id="PS50862"/>
    </source>
</evidence>
<dbReference type="CDD" id="cd00771">
    <property type="entry name" value="ThrRS_core"/>
    <property type="match status" value="1"/>
</dbReference>
<dbReference type="SUPFAM" id="SSF55186">
    <property type="entry name" value="ThrRS/AlaRS common domain"/>
    <property type="match status" value="1"/>
</dbReference>
<dbReference type="PANTHER" id="PTHR11451">
    <property type="entry name" value="THREONINE-TRNA LIGASE"/>
    <property type="match status" value="1"/>
</dbReference>
<sequence>MSKMKEELKNDPLMPMRHSCEHLLHWAVEQLFPGARRAMGPATAEGFYLDFDYNGKVSEEDFPKIEKKIKELIEANLPIVREEITPEKAIKLFKDNVYKQEWIDIAAQKGEKLSIYWTGKPYADGSDVDLCAGPHVESTGKIGPFKLLSVAGAYWHGDEKNKMLKRIYGTAFDSQEKLDKYLNNLEEQKKRDHRKLGQELELFTFSEEVGPGLPLWTPKGNVIREELENWAKETEKKLGYVRVATPHIAKHTLFEISGHLPYYRDDMYNPMDIEGEEYFLKGMNCPHHHMIFKSKPRSYKDLPIRFAEYGMVYRFEQSGTLFGLMRVRAIQQNDAHIYCTLEQAEDEFLKVLELHEYYYNTLGLTKDDYYIAFGLPDPNKKDKYHGDKATWDKAEELMRKACKRSGIRSVDDVGGAAFYGPKTDFTIRSSIGREFAISTNQLDLFMPQRFNLEYTDQDGSKKLCAVIHRAPLGSHERFIGFLIEHFGGAFPVWLSPVQVQIIPISDKQHDYALKLQNMFVERSLRAEVDDRSETMQAKIRDAQLQKTPYMLVVGDREVQNNEVSVRLRTGEDLKAKPVMEVLNKIEGIYLTKSLNLW</sequence>
<dbReference type="InterPro" id="IPR004154">
    <property type="entry name" value="Anticodon-bd"/>
</dbReference>
<dbReference type="Pfam" id="PF07973">
    <property type="entry name" value="tRNA_SAD"/>
    <property type="match status" value="1"/>
</dbReference>
<comment type="cofactor">
    <cofactor evidence="13">
        <name>Zn(2+)</name>
        <dbReference type="ChEBI" id="CHEBI:29105"/>
    </cofactor>
    <text evidence="13">Binds 1 zinc ion per subunit.</text>
</comment>
<dbReference type="GO" id="GO:0000049">
    <property type="term" value="F:tRNA binding"/>
    <property type="evidence" value="ECO:0007669"/>
    <property type="project" value="UniProtKB-KW"/>
</dbReference>
<evidence type="ECO:0000256" key="4">
    <source>
        <dbReference type="ARBA" id="ARBA00022598"/>
    </source>
</evidence>
<dbReference type="Pfam" id="PF00587">
    <property type="entry name" value="tRNA-synt_2b"/>
    <property type="match status" value="1"/>
</dbReference>
<dbReference type="STRING" id="1802610.A2W32_03615"/>
<keyword evidence="5 13" id="KW-0479">Metal-binding</keyword>
<feature type="binding site" evidence="13">
    <location>
        <position position="285"/>
    </location>
    <ligand>
        <name>Zn(2+)</name>
        <dbReference type="ChEBI" id="CHEBI:29105"/>
        <note>catalytic</note>
    </ligand>
</feature>
<dbReference type="Gene3D" id="3.30.930.10">
    <property type="entry name" value="Bira Bifunctional Protein, Domain 2"/>
    <property type="match status" value="1"/>
</dbReference>
<keyword evidence="10 13" id="KW-0648">Protein biosynthesis</keyword>
<dbReference type="InterPro" id="IPR033728">
    <property type="entry name" value="ThrRS_core"/>
</dbReference>
<dbReference type="SUPFAM" id="SSF55681">
    <property type="entry name" value="Class II aaRS and biotin synthetases"/>
    <property type="match status" value="1"/>
</dbReference>
<dbReference type="EC" id="6.1.1.3" evidence="13"/>
<dbReference type="PROSITE" id="PS50862">
    <property type="entry name" value="AA_TRNA_LIGASE_II"/>
    <property type="match status" value="1"/>
</dbReference>
<accession>A0A1F4UTI6</accession>
<evidence type="ECO:0000256" key="11">
    <source>
        <dbReference type="ARBA" id="ARBA00023146"/>
    </source>
</evidence>
<dbReference type="PRINTS" id="PR01047">
    <property type="entry name" value="TRNASYNTHTHR"/>
</dbReference>
<keyword evidence="2 13" id="KW-0963">Cytoplasm</keyword>
<protein>
    <recommendedName>
        <fullName evidence="13">Threonine--tRNA ligase</fullName>
        <ecNumber evidence="13">6.1.1.3</ecNumber>
    </recommendedName>
    <alternativeName>
        <fullName evidence="13">Threonyl-tRNA synthetase</fullName>
        <shortName evidence="13">ThrRS</shortName>
    </alternativeName>
</protein>
<evidence type="ECO:0000256" key="7">
    <source>
        <dbReference type="ARBA" id="ARBA00022833"/>
    </source>
</evidence>
<dbReference type="GO" id="GO:0046872">
    <property type="term" value="F:metal ion binding"/>
    <property type="evidence" value="ECO:0007669"/>
    <property type="project" value="UniProtKB-KW"/>
</dbReference>
<evidence type="ECO:0000256" key="9">
    <source>
        <dbReference type="ARBA" id="ARBA00022884"/>
    </source>
</evidence>
<organism evidence="15 16">
    <name type="scientific">candidate division WWE3 bacterium RBG_16_37_10</name>
    <dbReference type="NCBI Taxonomy" id="1802610"/>
    <lineage>
        <taxon>Bacteria</taxon>
        <taxon>Katanobacteria</taxon>
    </lineage>
</organism>
<proteinExistence type="inferred from homology"/>
<dbReference type="Pfam" id="PF03129">
    <property type="entry name" value="HGTP_anticodon"/>
    <property type="match status" value="1"/>
</dbReference>
<dbReference type="GO" id="GO:0005524">
    <property type="term" value="F:ATP binding"/>
    <property type="evidence" value="ECO:0007669"/>
    <property type="project" value="UniProtKB-UniRule"/>
</dbReference>
<evidence type="ECO:0000256" key="10">
    <source>
        <dbReference type="ARBA" id="ARBA00022917"/>
    </source>
</evidence>
<dbReference type="InterPro" id="IPR036621">
    <property type="entry name" value="Anticodon-bd_dom_sf"/>
</dbReference>
<dbReference type="HAMAP" id="MF_00184">
    <property type="entry name" value="Thr_tRNA_synth"/>
    <property type="match status" value="1"/>
</dbReference>
<dbReference type="InterPro" id="IPR018163">
    <property type="entry name" value="Thr/Ala-tRNA-synth_IIc_edit"/>
</dbReference>
<evidence type="ECO:0000256" key="13">
    <source>
        <dbReference type="HAMAP-Rule" id="MF_00184"/>
    </source>
</evidence>
<evidence type="ECO:0000256" key="8">
    <source>
        <dbReference type="ARBA" id="ARBA00022840"/>
    </source>
</evidence>
<evidence type="ECO:0000313" key="15">
    <source>
        <dbReference type="EMBL" id="OGC48277.1"/>
    </source>
</evidence>
<keyword evidence="11 13" id="KW-0030">Aminoacyl-tRNA synthetase</keyword>
<dbReference type="GO" id="GO:0006435">
    <property type="term" value="P:threonyl-tRNA aminoacylation"/>
    <property type="evidence" value="ECO:0007669"/>
    <property type="project" value="UniProtKB-UniRule"/>
</dbReference>
<comment type="caution">
    <text evidence="15">The sequence shown here is derived from an EMBL/GenBank/DDBJ whole genome shotgun (WGS) entry which is preliminary data.</text>
</comment>
<dbReference type="InterPro" id="IPR006195">
    <property type="entry name" value="aa-tRNA-synth_II"/>
</dbReference>
<dbReference type="NCBIfam" id="TIGR00418">
    <property type="entry name" value="thrS"/>
    <property type="match status" value="1"/>
</dbReference>
<feature type="domain" description="Aminoacyl-transfer RNA synthetases class-II family profile" evidence="14">
    <location>
        <begin position="192"/>
        <end position="491"/>
    </location>
</feature>
<dbReference type="AlphaFoldDB" id="A0A1F4UTI6"/>
<keyword evidence="3 13" id="KW-0820">tRNA-binding</keyword>
<evidence type="ECO:0000256" key="6">
    <source>
        <dbReference type="ARBA" id="ARBA00022741"/>
    </source>
</evidence>
<dbReference type="InterPro" id="IPR002320">
    <property type="entry name" value="Thr-tRNA-ligase_IIa"/>
</dbReference>
<dbReference type="InterPro" id="IPR012947">
    <property type="entry name" value="tRNA_SAD"/>
</dbReference>
<feature type="binding site" evidence="13">
    <location>
        <position position="336"/>
    </location>
    <ligand>
        <name>Zn(2+)</name>
        <dbReference type="ChEBI" id="CHEBI:29105"/>
        <note>catalytic</note>
    </ligand>
</feature>
<dbReference type="GO" id="GO:0004829">
    <property type="term" value="F:threonine-tRNA ligase activity"/>
    <property type="evidence" value="ECO:0007669"/>
    <property type="project" value="UniProtKB-UniRule"/>
</dbReference>
<evidence type="ECO:0000256" key="1">
    <source>
        <dbReference type="ARBA" id="ARBA00008226"/>
    </source>
</evidence>
<dbReference type="InterPro" id="IPR045864">
    <property type="entry name" value="aa-tRNA-synth_II/BPL/LPL"/>
</dbReference>
<dbReference type="Gene3D" id="3.30.980.10">
    <property type="entry name" value="Threonyl-trna Synthetase, Chain A, domain 2"/>
    <property type="match status" value="1"/>
</dbReference>
<dbReference type="Gene3D" id="3.40.50.800">
    <property type="entry name" value="Anticodon-binding domain"/>
    <property type="match status" value="1"/>
</dbReference>
<keyword evidence="6 13" id="KW-0547">Nucleotide-binding</keyword>
<dbReference type="SUPFAM" id="SSF52954">
    <property type="entry name" value="Class II aaRS ABD-related"/>
    <property type="match status" value="1"/>
</dbReference>
<dbReference type="InterPro" id="IPR047246">
    <property type="entry name" value="ThrRS_anticodon"/>
</dbReference>
<evidence type="ECO:0000313" key="16">
    <source>
        <dbReference type="Proteomes" id="UP000177371"/>
    </source>
</evidence>
<dbReference type="Proteomes" id="UP000177371">
    <property type="component" value="Unassembled WGS sequence"/>
</dbReference>
<dbReference type="GO" id="GO:0005737">
    <property type="term" value="C:cytoplasm"/>
    <property type="evidence" value="ECO:0007669"/>
    <property type="project" value="UniProtKB-SubCell"/>
</dbReference>
<gene>
    <name evidence="13" type="primary">thrS</name>
    <name evidence="15" type="ORF">A2W32_03615</name>
</gene>
<comment type="similarity">
    <text evidence="1 13">Belongs to the class-II aminoacyl-tRNA synthetase family.</text>
</comment>
<dbReference type="PANTHER" id="PTHR11451:SF44">
    <property type="entry name" value="THREONINE--TRNA LIGASE, CHLOROPLASTIC_MITOCHONDRIAL 2"/>
    <property type="match status" value="1"/>
</dbReference>
<dbReference type="InterPro" id="IPR002314">
    <property type="entry name" value="aa-tRNA-synt_IIb"/>
</dbReference>
<keyword evidence="9 13" id="KW-0694">RNA-binding</keyword>
<evidence type="ECO:0000256" key="3">
    <source>
        <dbReference type="ARBA" id="ARBA00022555"/>
    </source>
</evidence>
<keyword evidence="7 13" id="KW-0862">Zinc</keyword>
<comment type="subcellular location">
    <subcellularLocation>
        <location evidence="13">Cytoplasm</location>
    </subcellularLocation>
</comment>
<dbReference type="FunFam" id="3.30.930.10:FF:000002">
    <property type="entry name" value="Threonine--tRNA ligase"/>
    <property type="match status" value="1"/>
</dbReference>
<dbReference type="FunFam" id="3.30.980.10:FF:000005">
    <property type="entry name" value="Threonyl-tRNA synthetase, mitochondrial"/>
    <property type="match status" value="1"/>
</dbReference>
<dbReference type="FunFam" id="3.40.50.800:FF:000001">
    <property type="entry name" value="Threonine--tRNA ligase"/>
    <property type="match status" value="1"/>
</dbReference>
<dbReference type="CDD" id="cd00860">
    <property type="entry name" value="ThrRS_anticodon"/>
    <property type="match status" value="1"/>
</dbReference>
<reference evidence="15 16" key="1">
    <citation type="journal article" date="2016" name="Nat. Commun.">
        <title>Thousands of microbial genomes shed light on interconnected biogeochemical processes in an aquifer system.</title>
        <authorList>
            <person name="Anantharaman K."/>
            <person name="Brown C.T."/>
            <person name="Hug L.A."/>
            <person name="Sharon I."/>
            <person name="Castelle C.J."/>
            <person name="Probst A.J."/>
            <person name="Thomas B.C."/>
            <person name="Singh A."/>
            <person name="Wilkins M.J."/>
            <person name="Karaoz U."/>
            <person name="Brodie E.L."/>
            <person name="Williams K.H."/>
            <person name="Hubbard S.S."/>
            <person name="Banfield J.F."/>
        </authorList>
    </citation>
    <scope>NUCLEOTIDE SEQUENCE [LARGE SCALE GENOMIC DNA]</scope>
</reference>
<comment type="subunit">
    <text evidence="13">Homodimer.</text>
</comment>
<name>A0A1F4UTI6_UNCKA</name>
<feature type="binding site" evidence="13">
    <location>
        <position position="468"/>
    </location>
    <ligand>
        <name>Zn(2+)</name>
        <dbReference type="ChEBI" id="CHEBI:29105"/>
        <note>catalytic</note>
    </ligand>
</feature>